<evidence type="ECO:0000256" key="1">
    <source>
        <dbReference type="SAM" id="Phobius"/>
    </source>
</evidence>
<comment type="caution">
    <text evidence="3">The sequence shown here is derived from an EMBL/GenBank/DDBJ whole genome shotgun (WGS) entry which is preliminary data.</text>
</comment>
<keyword evidence="1" id="KW-0812">Transmembrane</keyword>
<keyword evidence="1" id="KW-0472">Membrane</keyword>
<feature type="non-terminal residue" evidence="3">
    <location>
        <position position="104"/>
    </location>
</feature>
<accession>X1Q9I9</accession>
<evidence type="ECO:0000259" key="2">
    <source>
        <dbReference type="Pfam" id="PF01957"/>
    </source>
</evidence>
<dbReference type="InterPro" id="IPR002810">
    <property type="entry name" value="NfeD-like_C"/>
</dbReference>
<name>X1Q9I9_9ZZZZ</name>
<dbReference type="Pfam" id="PF01957">
    <property type="entry name" value="NfeD"/>
    <property type="match status" value="1"/>
</dbReference>
<gene>
    <name evidence="3" type="ORF">S12H4_08384</name>
</gene>
<organism evidence="3">
    <name type="scientific">marine sediment metagenome</name>
    <dbReference type="NCBI Taxonomy" id="412755"/>
    <lineage>
        <taxon>unclassified sequences</taxon>
        <taxon>metagenomes</taxon>
        <taxon>ecological metagenomes</taxon>
    </lineage>
</organism>
<sequence>MKRTIKDWLIVLVLLLDEAAALVLVLLVLSFFNIRIPLWVTVVIALLLGGFAFMTHKVIIPSFHKKRVTGSEGMIGCEGTVIKPLTPFGVIRIEGEYWKAKSVD</sequence>
<evidence type="ECO:0000313" key="3">
    <source>
        <dbReference type="EMBL" id="GAI64903.1"/>
    </source>
</evidence>
<protein>
    <recommendedName>
        <fullName evidence="2">NfeD-like C-terminal domain-containing protein</fullName>
    </recommendedName>
</protein>
<feature type="transmembrane region" description="Helical" evidence="1">
    <location>
        <begin position="38"/>
        <end position="59"/>
    </location>
</feature>
<dbReference type="Gene3D" id="2.40.50.140">
    <property type="entry name" value="Nucleic acid-binding proteins"/>
    <property type="match status" value="1"/>
</dbReference>
<dbReference type="InterPro" id="IPR012340">
    <property type="entry name" value="NA-bd_OB-fold"/>
</dbReference>
<reference evidence="3" key="1">
    <citation type="journal article" date="2014" name="Front. Microbiol.">
        <title>High frequency of phylogenetically diverse reductive dehalogenase-homologous genes in deep subseafloor sedimentary metagenomes.</title>
        <authorList>
            <person name="Kawai M."/>
            <person name="Futagami T."/>
            <person name="Toyoda A."/>
            <person name="Takaki Y."/>
            <person name="Nishi S."/>
            <person name="Hori S."/>
            <person name="Arai W."/>
            <person name="Tsubouchi T."/>
            <person name="Morono Y."/>
            <person name="Uchiyama I."/>
            <person name="Ito T."/>
            <person name="Fujiyama A."/>
            <person name="Inagaki F."/>
            <person name="Takami H."/>
        </authorList>
    </citation>
    <scope>NUCLEOTIDE SEQUENCE</scope>
    <source>
        <strain evidence="3">Expedition CK06-06</strain>
    </source>
</reference>
<dbReference type="AlphaFoldDB" id="X1Q9I9"/>
<feature type="transmembrane region" description="Helical" evidence="1">
    <location>
        <begin position="9"/>
        <end position="32"/>
    </location>
</feature>
<proteinExistence type="predicted"/>
<feature type="domain" description="NfeD-like C-terminal" evidence="2">
    <location>
        <begin position="72"/>
        <end position="102"/>
    </location>
</feature>
<dbReference type="EMBL" id="BARW01003235">
    <property type="protein sequence ID" value="GAI64903.1"/>
    <property type="molecule type" value="Genomic_DNA"/>
</dbReference>
<keyword evidence="1" id="KW-1133">Transmembrane helix</keyword>
<dbReference type="SUPFAM" id="SSF141322">
    <property type="entry name" value="NfeD domain-like"/>
    <property type="match status" value="1"/>
</dbReference>